<keyword evidence="17" id="KW-0675">Receptor</keyword>
<dbReference type="EMBL" id="WJXA01000010">
    <property type="protein sequence ID" value="KAF7129814.1"/>
    <property type="molecule type" value="Genomic_DNA"/>
</dbReference>
<sequence length="741" mass="82811">MTTETMKENGKTSGSNPPVTPTTVVALVPTMVPVNHAESLMGNALCVTSMDIRFLIAKASKALKISDDKIKKMVKKFKERDEKCKSFSRTRRFRDEKDIDSINDVRNEHFNKKIERASEAQQTSTNISLNSSLKPTGTNSSAWLSPSGLYAFGFYRQGSGYAVGVFAAGLPEKTMVWTANRDDPPIPSNATLSFSDGRLVLDITPAQNPYIDGVTEEISVASMLDSGNFVLYNSVGKIIWQSFDNPTDTILPGQRLVAGKNLISSVSEGDHSSGLFRLKMQDDGHLIAYPLESPDSAPYAYWASGTDGSGNNITLNLDDNGHLYLLNRTGANIIKNITEGESEKDGKIYRMTLDADGIFRVYSLTLDSKGNWSVMWRSTSDKCAPRGLCGLNSFCIMNDDKAGCRCLPGFDVVNPEDRSLGCGRNFSAVNCDNTNGSSADFTMIELESMQWEDQPYTELGRGAFGTVYKGILPYNQKVVAVKKLEKALAEGEREFHREIRVIGRTHHRNLVQLIGYCFDGPNRLLVYEYMCNGSLADFLFTHERPQPNWDEKVKIAHDIARGIHYLHDECETQIIHCVIKPQNILMDEHCCAKISDFGLAKLSKALDQTKTYTGIRGTRGYVAPEWHRKLPITVKADVYSFGIVLLEIICGRKCLDWSRRENEAVLEDWVYDCYEAKELGKLVGEEEEVDMRRLERMVKVGLWCIQDESSLRPLMKKVLLMIEGIVYIPTPPSPTSFLSVI</sequence>
<comment type="catalytic activity">
    <reaction evidence="22 23">
        <text>L-seryl-[protein] + ATP = O-phospho-L-seryl-[protein] + ADP + H(+)</text>
        <dbReference type="Rhea" id="RHEA:17989"/>
        <dbReference type="Rhea" id="RHEA-COMP:9863"/>
        <dbReference type="Rhea" id="RHEA-COMP:11604"/>
        <dbReference type="ChEBI" id="CHEBI:15378"/>
        <dbReference type="ChEBI" id="CHEBI:29999"/>
        <dbReference type="ChEBI" id="CHEBI:30616"/>
        <dbReference type="ChEBI" id="CHEBI:83421"/>
        <dbReference type="ChEBI" id="CHEBI:456216"/>
        <dbReference type="EC" id="2.7.11.1"/>
    </reaction>
</comment>
<dbReference type="InterPro" id="IPR011009">
    <property type="entry name" value="Kinase-like_dom_sf"/>
</dbReference>
<evidence type="ECO:0000256" key="15">
    <source>
        <dbReference type="ARBA" id="ARBA00023136"/>
    </source>
</evidence>
<evidence type="ECO:0000256" key="25">
    <source>
        <dbReference type="SAM" id="MobiDB-lite"/>
    </source>
</evidence>
<dbReference type="InterPro" id="IPR017441">
    <property type="entry name" value="Protein_kinase_ATP_BS"/>
</dbReference>
<evidence type="ECO:0000256" key="21">
    <source>
        <dbReference type="ARBA" id="ARBA00047899"/>
    </source>
</evidence>
<evidence type="ECO:0000256" key="14">
    <source>
        <dbReference type="ARBA" id="ARBA00022989"/>
    </source>
</evidence>
<proteinExistence type="inferred from homology"/>
<comment type="subcellular location">
    <subcellularLocation>
        <location evidence="2">Membrane</location>
        <topology evidence="2">Single-pass membrane protein</topology>
    </subcellularLocation>
    <subcellularLocation>
        <location evidence="1">Nucleus</location>
    </subcellularLocation>
</comment>
<dbReference type="GO" id="GO:0048544">
    <property type="term" value="P:recognition of pollen"/>
    <property type="evidence" value="ECO:0007669"/>
    <property type="project" value="InterPro"/>
</dbReference>
<dbReference type="SUPFAM" id="SSF56112">
    <property type="entry name" value="Protein kinase-like (PK-like)"/>
    <property type="match status" value="1"/>
</dbReference>
<feature type="domain" description="Bulb-type lectin" evidence="27">
    <location>
        <begin position="129"/>
        <end position="244"/>
    </location>
</feature>
<evidence type="ECO:0000256" key="13">
    <source>
        <dbReference type="ARBA" id="ARBA00022840"/>
    </source>
</evidence>
<dbReference type="GO" id="GO:0006397">
    <property type="term" value="P:mRNA processing"/>
    <property type="evidence" value="ECO:0007669"/>
    <property type="project" value="UniProtKB-KW"/>
</dbReference>
<dbReference type="AlphaFoldDB" id="A0A834GAE4"/>
<evidence type="ECO:0000256" key="8">
    <source>
        <dbReference type="ARBA" id="ARBA00022692"/>
    </source>
</evidence>
<keyword evidence="10" id="KW-0732">Signal</keyword>
<dbReference type="InterPro" id="IPR024171">
    <property type="entry name" value="SRK-like_kinase"/>
</dbReference>
<keyword evidence="13 23" id="KW-0067">ATP-binding</keyword>
<keyword evidence="19" id="KW-0508">mRNA splicing</keyword>
<dbReference type="InterPro" id="IPR013260">
    <property type="entry name" value="mRNA_splic_SYF2"/>
</dbReference>
<keyword evidence="4 23" id="KW-0723">Serine/threonine-protein kinase</keyword>
<evidence type="ECO:0000259" key="27">
    <source>
        <dbReference type="PROSITE" id="PS50927"/>
    </source>
</evidence>
<evidence type="ECO:0000256" key="16">
    <source>
        <dbReference type="ARBA" id="ARBA00023157"/>
    </source>
</evidence>
<dbReference type="InterPro" id="IPR051343">
    <property type="entry name" value="G-type_lectin_kinases/EP1-like"/>
</dbReference>
<evidence type="ECO:0000256" key="17">
    <source>
        <dbReference type="ARBA" id="ARBA00023170"/>
    </source>
</evidence>
<dbReference type="FunFam" id="2.90.10.10:FF:000026">
    <property type="entry name" value="Serine/threonine-protein kinase"/>
    <property type="match status" value="1"/>
</dbReference>
<evidence type="ECO:0000256" key="4">
    <source>
        <dbReference type="ARBA" id="ARBA00022527"/>
    </source>
</evidence>
<dbReference type="PROSITE" id="PS50011">
    <property type="entry name" value="PROTEIN_KINASE_DOM"/>
    <property type="match status" value="1"/>
</dbReference>
<dbReference type="Pfam" id="PF01453">
    <property type="entry name" value="B_lectin"/>
    <property type="match status" value="1"/>
</dbReference>
<dbReference type="PIRSF" id="PIRSF000641">
    <property type="entry name" value="SRK"/>
    <property type="match status" value="1"/>
</dbReference>
<dbReference type="PANTHER" id="PTHR47976:SF7">
    <property type="entry name" value="RECEPTOR-LIKE SERINE_THREONINE-PROTEIN KINASE"/>
    <property type="match status" value="1"/>
</dbReference>
<dbReference type="Gene3D" id="3.30.200.20">
    <property type="entry name" value="Phosphorylase Kinase, domain 1"/>
    <property type="match status" value="1"/>
</dbReference>
<keyword evidence="11 23" id="KW-0547">Nucleotide-binding</keyword>
<keyword evidence="15" id="KW-0472">Membrane</keyword>
<dbReference type="Pfam" id="PF00954">
    <property type="entry name" value="S_locus_glycop"/>
    <property type="match status" value="1"/>
</dbReference>
<dbReference type="PROSITE" id="PS00107">
    <property type="entry name" value="PROTEIN_KINASE_ATP"/>
    <property type="match status" value="1"/>
</dbReference>
<evidence type="ECO:0000256" key="6">
    <source>
        <dbReference type="ARBA" id="ARBA00022664"/>
    </source>
</evidence>
<dbReference type="Gene3D" id="1.10.510.10">
    <property type="entry name" value="Transferase(Phosphotransferase) domain 1"/>
    <property type="match status" value="1"/>
</dbReference>
<dbReference type="PROSITE" id="PS50927">
    <property type="entry name" value="BULB_LECTIN"/>
    <property type="match status" value="2"/>
</dbReference>
<evidence type="ECO:0000313" key="28">
    <source>
        <dbReference type="EMBL" id="KAF7129814.1"/>
    </source>
</evidence>
<keyword evidence="20" id="KW-0539">Nucleus</keyword>
<comment type="catalytic activity">
    <reaction evidence="21 23">
        <text>L-threonyl-[protein] + ATP = O-phospho-L-threonyl-[protein] + ADP + H(+)</text>
        <dbReference type="Rhea" id="RHEA:46608"/>
        <dbReference type="Rhea" id="RHEA-COMP:11060"/>
        <dbReference type="Rhea" id="RHEA-COMP:11605"/>
        <dbReference type="ChEBI" id="CHEBI:15378"/>
        <dbReference type="ChEBI" id="CHEBI:30013"/>
        <dbReference type="ChEBI" id="CHEBI:30616"/>
        <dbReference type="ChEBI" id="CHEBI:61977"/>
        <dbReference type="ChEBI" id="CHEBI:456216"/>
        <dbReference type="EC" id="2.7.11.1"/>
    </reaction>
</comment>
<evidence type="ECO:0000256" key="7">
    <source>
        <dbReference type="ARBA" id="ARBA00022679"/>
    </source>
</evidence>
<feature type="domain" description="Bulb-type lectin" evidence="27">
    <location>
        <begin position="247"/>
        <end position="374"/>
    </location>
</feature>
<evidence type="ECO:0000256" key="11">
    <source>
        <dbReference type="ARBA" id="ARBA00022741"/>
    </source>
</evidence>
<dbReference type="Pfam" id="PF07714">
    <property type="entry name" value="PK_Tyr_Ser-Thr"/>
    <property type="match status" value="1"/>
</dbReference>
<dbReference type="FunFam" id="1.10.510.10:FF:000237">
    <property type="entry name" value="G-type lectin S-receptor-like serine/threonine-protein kinase"/>
    <property type="match status" value="1"/>
</dbReference>
<evidence type="ECO:0000256" key="23">
    <source>
        <dbReference type="PIRNR" id="PIRNR000641"/>
    </source>
</evidence>
<feature type="compositionally biased region" description="Basic and acidic residues" evidence="25">
    <location>
        <begin position="1"/>
        <end position="10"/>
    </location>
</feature>
<evidence type="ECO:0000256" key="22">
    <source>
        <dbReference type="ARBA" id="ARBA00048679"/>
    </source>
</evidence>
<keyword evidence="6" id="KW-0507">mRNA processing</keyword>
<evidence type="ECO:0000313" key="29">
    <source>
        <dbReference type="Proteomes" id="UP000626092"/>
    </source>
</evidence>
<dbReference type="SUPFAM" id="SSF51110">
    <property type="entry name" value="alpha-D-mannose-specific plant lectins"/>
    <property type="match status" value="2"/>
</dbReference>
<name>A0A834GAE4_RHOSS</name>
<evidence type="ECO:0000256" key="5">
    <source>
        <dbReference type="ARBA" id="ARBA00022536"/>
    </source>
</evidence>
<dbReference type="InterPro" id="IPR001245">
    <property type="entry name" value="Ser-Thr/Tyr_kinase_cat_dom"/>
</dbReference>
<dbReference type="GO" id="GO:0016020">
    <property type="term" value="C:membrane"/>
    <property type="evidence" value="ECO:0007669"/>
    <property type="project" value="UniProtKB-SubCell"/>
</dbReference>
<dbReference type="CDD" id="cd00028">
    <property type="entry name" value="B_lectin"/>
    <property type="match status" value="1"/>
</dbReference>
<feature type="binding site" evidence="24">
    <location>
        <position position="483"/>
    </location>
    <ligand>
        <name>ATP</name>
        <dbReference type="ChEBI" id="CHEBI:30616"/>
    </ligand>
</feature>
<dbReference type="CDD" id="cd14066">
    <property type="entry name" value="STKc_IRAK"/>
    <property type="match status" value="1"/>
</dbReference>
<keyword evidence="12 23" id="KW-0418">Kinase</keyword>
<keyword evidence="8" id="KW-0812">Transmembrane</keyword>
<dbReference type="GO" id="GO:0008380">
    <property type="term" value="P:RNA splicing"/>
    <property type="evidence" value="ECO:0007669"/>
    <property type="project" value="UniProtKB-KW"/>
</dbReference>
<dbReference type="GO" id="GO:0004674">
    <property type="term" value="F:protein serine/threonine kinase activity"/>
    <property type="evidence" value="ECO:0007669"/>
    <property type="project" value="UniProtKB-KW"/>
</dbReference>
<dbReference type="Proteomes" id="UP000626092">
    <property type="component" value="Unassembled WGS sequence"/>
</dbReference>
<keyword evidence="16" id="KW-1015">Disulfide bond</keyword>
<evidence type="ECO:0000256" key="18">
    <source>
        <dbReference type="ARBA" id="ARBA00023180"/>
    </source>
</evidence>
<evidence type="ECO:0000256" key="12">
    <source>
        <dbReference type="ARBA" id="ARBA00022777"/>
    </source>
</evidence>
<dbReference type="Pfam" id="PF08231">
    <property type="entry name" value="SYF2"/>
    <property type="match status" value="1"/>
</dbReference>
<dbReference type="FunFam" id="3.30.200.20:FF:000178">
    <property type="entry name" value="serine/threonine-protein kinase PBS1-like"/>
    <property type="match status" value="1"/>
</dbReference>
<organism evidence="28 29">
    <name type="scientific">Rhododendron simsii</name>
    <name type="common">Sims's rhododendron</name>
    <dbReference type="NCBI Taxonomy" id="118357"/>
    <lineage>
        <taxon>Eukaryota</taxon>
        <taxon>Viridiplantae</taxon>
        <taxon>Streptophyta</taxon>
        <taxon>Embryophyta</taxon>
        <taxon>Tracheophyta</taxon>
        <taxon>Spermatophyta</taxon>
        <taxon>Magnoliopsida</taxon>
        <taxon>eudicotyledons</taxon>
        <taxon>Gunneridae</taxon>
        <taxon>Pentapetalae</taxon>
        <taxon>asterids</taxon>
        <taxon>Ericales</taxon>
        <taxon>Ericaceae</taxon>
        <taxon>Ericoideae</taxon>
        <taxon>Rhodoreae</taxon>
        <taxon>Rhododendron</taxon>
    </lineage>
</organism>
<dbReference type="EC" id="2.7.11.1" evidence="23"/>
<feature type="region of interest" description="Disordered" evidence="25">
    <location>
        <begin position="1"/>
        <end position="21"/>
    </location>
</feature>
<comment type="similarity">
    <text evidence="23">Belongs to the protein kinase superfamily. Ser/Thr protein kinase family.</text>
</comment>
<evidence type="ECO:0000256" key="1">
    <source>
        <dbReference type="ARBA" id="ARBA00004123"/>
    </source>
</evidence>
<comment type="similarity">
    <text evidence="3">Belongs to the SYF2 family.</text>
</comment>
<dbReference type="GO" id="GO:0005681">
    <property type="term" value="C:spliceosomal complex"/>
    <property type="evidence" value="ECO:0007669"/>
    <property type="project" value="UniProtKB-KW"/>
</dbReference>
<reference evidence="28" key="1">
    <citation type="submission" date="2019-11" db="EMBL/GenBank/DDBJ databases">
        <authorList>
            <person name="Liu Y."/>
            <person name="Hou J."/>
            <person name="Li T.-Q."/>
            <person name="Guan C.-H."/>
            <person name="Wu X."/>
            <person name="Wu H.-Z."/>
            <person name="Ling F."/>
            <person name="Zhang R."/>
            <person name="Shi X.-G."/>
            <person name="Ren J.-P."/>
            <person name="Chen E.-F."/>
            <person name="Sun J.-M."/>
        </authorList>
    </citation>
    <scope>NUCLEOTIDE SEQUENCE</scope>
    <source>
        <strain evidence="28">Adult_tree_wgs_1</strain>
        <tissue evidence="28">Leaves</tissue>
    </source>
</reference>
<comment type="caution">
    <text evidence="28">The sequence shown here is derived from an EMBL/GenBank/DDBJ whole genome shotgun (WGS) entry which is preliminary data.</text>
</comment>
<dbReference type="InterPro" id="IPR036426">
    <property type="entry name" value="Bulb-type_lectin_dom_sf"/>
</dbReference>
<evidence type="ECO:0000256" key="19">
    <source>
        <dbReference type="ARBA" id="ARBA00023187"/>
    </source>
</evidence>
<keyword evidence="7 23" id="KW-0808">Transferase</keyword>
<evidence type="ECO:0000256" key="10">
    <source>
        <dbReference type="ARBA" id="ARBA00022729"/>
    </source>
</evidence>
<dbReference type="OrthoDB" id="5857966at2759"/>
<protein>
    <recommendedName>
        <fullName evidence="23">Receptor-like serine/threonine-protein kinase</fullName>
        <ecNumber evidence="23">2.7.11.1</ecNumber>
    </recommendedName>
</protein>
<accession>A0A834GAE4</accession>
<keyword evidence="5" id="KW-0245">EGF-like domain</keyword>
<feature type="domain" description="Protein kinase" evidence="26">
    <location>
        <begin position="453"/>
        <end position="728"/>
    </location>
</feature>
<dbReference type="PANTHER" id="PTHR47976">
    <property type="entry name" value="G-TYPE LECTIN S-RECEPTOR-LIKE SERINE/THREONINE-PROTEIN KINASE SD2-5"/>
    <property type="match status" value="1"/>
</dbReference>
<keyword evidence="29" id="KW-1185">Reference proteome</keyword>
<dbReference type="SMART" id="SM00108">
    <property type="entry name" value="B_lectin"/>
    <property type="match status" value="2"/>
</dbReference>
<evidence type="ECO:0000256" key="24">
    <source>
        <dbReference type="PROSITE-ProRule" id="PRU10141"/>
    </source>
</evidence>
<keyword evidence="9" id="KW-0747">Spliceosome</keyword>
<evidence type="ECO:0000256" key="20">
    <source>
        <dbReference type="ARBA" id="ARBA00023242"/>
    </source>
</evidence>
<evidence type="ECO:0000256" key="3">
    <source>
        <dbReference type="ARBA" id="ARBA00010028"/>
    </source>
</evidence>
<dbReference type="InterPro" id="IPR000858">
    <property type="entry name" value="S_locus_glycoprot_dom"/>
</dbReference>
<dbReference type="InterPro" id="IPR000719">
    <property type="entry name" value="Prot_kinase_dom"/>
</dbReference>
<keyword evidence="18" id="KW-0325">Glycoprotein</keyword>
<dbReference type="Gene3D" id="2.90.10.10">
    <property type="entry name" value="Bulb-type lectin domain"/>
    <property type="match status" value="2"/>
</dbReference>
<keyword evidence="14" id="KW-1133">Transmembrane helix</keyword>
<gene>
    <name evidence="28" type="ORF">RHSIM_Rhsim10G0139600</name>
</gene>
<evidence type="ECO:0000256" key="9">
    <source>
        <dbReference type="ARBA" id="ARBA00022728"/>
    </source>
</evidence>
<evidence type="ECO:0000259" key="26">
    <source>
        <dbReference type="PROSITE" id="PS50011"/>
    </source>
</evidence>
<evidence type="ECO:0000256" key="2">
    <source>
        <dbReference type="ARBA" id="ARBA00004167"/>
    </source>
</evidence>
<dbReference type="GO" id="GO:0005524">
    <property type="term" value="F:ATP binding"/>
    <property type="evidence" value="ECO:0007669"/>
    <property type="project" value="UniProtKB-UniRule"/>
</dbReference>
<dbReference type="InterPro" id="IPR001480">
    <property type="entry name" value="Bulb-type_lectin_dom"/>
</dbReference>